<feature type="compositionally biased region" description="Basic and acidic residues" evidence="5">
    <location>
        <begin position="14"/>
        <end position="38"/>
    </location>
</feature>
<dbReference type="Proteomes" id="UP000188320">
    <property type="component" value="Unassembled WGS sequence"/>
</dbReference>
<dbReference type="PANTHER" id="PTHR13832">
    <property type="entry name" value="PROTEIN PHOSPHATASE 2C"/>
    <property type="match status" value="1"/>
</dbReference>
<dbReference type="EMBL" id="LSSK01000025">
    <property type="protein sequence ID" value="OMH85989.1"/>
    <property type="molecule type" value="Genomic_DNA"/>
</dbReference>
<dbReference type="InterPro" id="IPR036457">
    <property type="entry name" value="PPM-type-like_dom_sf"/>
</dbReference>
<comment type="similarity">
    <text evidence="4">Belongs to the PP2C family.</text>
</comment>
<feature type="transmembrane region" description="Helical" evidence="6">
    <location>
        <begin position="47"/>
        <end position="64"/>
    </location>
</feature>
<dbReference type="PROSITE" id="PS51746">
    <property type="entry name" value="PPM_2"/>
    <property type="match status" value="1"/>
</dbReference>
<evidence type="ECO:0000256" key="4">
    <source>
        <dbReference type="RuleBase" id="RU003465"/>
    </source>
</evidence>
<keyword evidence="6" id="KW-1133">Transmembrane helix</keyword>
<evidence type="ECO:0000313" key="8">
    <source>
        <dbReference type="EMBL" id="OMH85989.1"/>
    </source>
</evidence>
<dbReference type="CDD" id="cd00143">
    <property type="entry name" value="PP2Cc"/>
    <property type="match status" value="1"/>
</dbReference>
<accession>A0A1R1PYK2</accession>
<evidence type="ECO:0000256" key="2">
    <source>
        <dbReference type="ARBA" id="ARBA00022801"/>
    </source>
</evidence>
<evidence type="ECO:0000259" key="7">
    <source>
        <dbReference type="PROSITE" id="PS51746"/>
    </source>
</evidence>
<dbReference type="InterPro" id="IPR000222">
    <property type="entry name" value="PP2C_BS"/>
</dbReference>
<evidence type="ECO:0000256" key="5">
    <source>
        <dbReference type="SAM" id="MobiDB-lite"/>
    </source>
</evidence>
<evidence type="ECO:0000256" key="1">
    <source>
        <dbReference type="ARBA" id="ARBA00022723"/>
    </source>
</evidence>
<gene>
    <name evidence="8" type="ORF">AX774_g453</name>
</gene>
<dbReference type="AlphaFoldDB" id="A0A1R1PYK2"/>
<dbReference type="GO" id="GO:0005739">
    <property type="term" value="C:mitochondrion"/>
    <property type="evidence" value="ECO:0007669"/>
    <property type="project" value="TreeGrafter"/>
</dbReference>
<keyword evidence="3 4" id="KW-0904">Protein phosphatase</keyword>
<reference evidence="9" key="1">
    <citation type="submission" date="2017-01" db="EMBL/GenBank/DDBJ databases">
        <authorList>
            <person name="Wang Y."/>
            <person name="White M."/>
            <person name="Kvist S."/>
            <person name="Moncalvo J.-M."/>
        </authorList>
    </citation>
    <scope>NUCLEOTIDE SEQUENCE [LARGE SCALE GENOMIC DNA]</scope>
    <source>
        <strain evidence="9">COL-18-3</strain>
    </source>
</reference>
<name>A0A1R1PYK2_ZANCU</name>
<keyword evidence="9" id="KW-1185">Reference proteome</keyword>
<dbReference type="GO" id="GO:0046872">
    <property type="term" value="F:metal ion binding"/>
    <property type="evidence" value="ECO:0007669"/>
    <property type="project" value="UniProtKB-KW"/>
</dbReference>
<organism evidence="8 9">
    <name type="scientific">Zancudomyces culisetae</name>
    <name type="common">Gut fungus</name>
    <name type="synonym">Smittium culisetae</name>
    <dbReference type="NCBI Taxonomy" id="1213189"/>
    <lineage>
        <taxon>Eukaryota</taxon>
        <taxon>Fungi</taxon>
        <taxon>Fungi incertae sedis</taxon>
        <taxon>Zoopagomycota</taxon>
        <taxon>Kickxellomycotina</taxon>
        <taxon>Harpellomycetes</taxon>
        <taxon>Harpellales</taxon>
        <taxon>Legeriomycetaceae</taxon>
        <taxon>Zancudomyces</taxon>
    </lineage>
</organism>
<feature type="domain" description="PPM-type phosphatase" evidence="7">
    <location>
        <begin position="150"/>
        <end position="540"/>
    </location>
</feature>
<protein>
    <submittedName>
        <fullName evidence="8">Protein phosphatase 2C-like protein</fullName>
    </submittedName>
</protein>
<proteinExistence type="inferred from homology"/>
<feature type="region of interest" description="Disordered" evidence="5">
    <location>
        <begin position="1"/>
        <end position="39"/>
    </location>
</feature>
<evidence type="ECO:0000256" key="6">
    <source>
        <dbReference type="SAM" id="Phobius"/>
    </source>
</evidence>
<keyword evidence="6" id="KW-0812">Transmembrane</keyword>
<dbReference type="Gene3D" id="3.60.40.10">
    <property type="entry name" value="PPM-type phosphatase domain"/>
    <property type="match status" value="1"/>
</dbReference>
<dbReference type="OrthoDB" id="420076at2759"/>
<keyword evidence="6" id="KW-0472">Membrane</keyword>
<keyword evidence="1" id="KW-0479">Metal-binding</keyword>
<sequence length="542" mass="61037">MIGDDTIQPRFRGIHTENAKRQETSEKKPEEKKNEVPKKKYSTTTKVTMALVVLAGVGFVYRFMGASDKRKEIFEQDKTTIGIPEIIKNTELKRTRSRDKLDKIMDRREKMRAAWMTEPLEEKEVDAILQENQNAASCFSHGDGEDNWLKIQFYSNQISSNESIEDYLAWSSLKASPGKQNKARHFFGVFDGHAGYMCAERISQELTKVVDESLEMIEDKKKSSTKSQEKLNKLIGDLVRATPDKSNITTNALALVGSFVRMDQMIVEDALEEYLLSENQQADVDRLLGPAVSGSCGLGCIVDGGAETVTVANTGDSRAIIGTRGENGKWKAVILSVDQTAGNLKELERMKKEHAGEEDTVIQRGRVLGGLMPTRAFGDSRYKWPLDIQEKLFPMLYNRGHRYATTPRNYLTPPYVTAQPVLVEHRLNKGSDKFVVLATDGLWDRMSNEDVVETVGEWWDAHYSTNQAGKEPAINLETGEKLERALPKVDENPATHLIRTALSTDDNGHVQKQLINKLLAIPPPYSRRFRDDISAYVVLLDH</sequence>
<dbReference type="SMART" id="SM00332">
    <property type="entry name" value="PP2Cc"/>
    <property type="match status" value="1"/>
</dbReference>
<keyword evidence="2 4" id="KW-0378">Hydrolase</keyword>
<dbReference type="PROSITE" id="PS01032">
    <property type="entry name" value="PPM_1"/>
    <property type="match status" value="1"/>
</dbReference>
<dbReference type="SUPFAM" id="SSF81606">
    <property type="entry name" value="PP2C-like"/>
    <property type="match status" value="1"/>
</dbReference>
<evidence type="ECO:0000313" key="9">
    <source>
        <dbReference type="Proteomes" id="UP000188320"/>
    </source>
</evidence>
<dbReference type="Pfam" id="PF00481">
    <property type="entry name" value="PP2C"/>
    <property type="match status" value="1"/>
</dbReference>
<dbReference type="InterPro" id="IPR015655">
    <property type="entry name" value="PP2C"/>
</dbReference>
<dbReference type="InterPro" id="IPR001932">
    <property type="entry name" value="PPM-type_phosphatase-like_dom"/>
</dbReference>
<comment type="caution">
    <text evidence="8">The sequence shown here is derived from an EMBL/GenBank/DDBJ whole genome shotgun (WGS) entry which is preliminary data.</text>
</comment>
<dbReference type="PANTHER" id="PTHR13832:SF792">
    <property type="entry name" value="GM14286P"/>
    <property type="match status" value="1"/>
</dbReference>
<dbReference type="GO" id="GO:0004741">
    <property type="term" value="F:[pyruvate dehydrogenase (acetyl-transferring)]-phosphatase activity"/>
    <property type="evidence" value="ECO:0007669"/>
    <property type="project" value="TreeGrafter"/>
</dbReference>
<evidence type="ECO:0000256" key="3">
    <source>
        <dbReference type="ARBA" id="ARBA00022912"/>
    </source>
</evidence>